<feature type="transmembrane region" description="Helical" evidence="6">
    <location>
        <begin position="142"/>
        <end position="161"/>
    </location>
</feature>
<gene>
    <name evidence="7" type="ORF">HDU87_006752</name>
</gene>
<keyword evidence="8" id="KW-1185">Reference proteome</keyword>
<keyword evidence="4 6" id="KW-1133">Transmembrane helix</keyword>
<evidence type="ECO:0000313" key="8">
    <source>
        <dbReference type="Proteomes" id="UP001212152"/>
    </source>
</evidence>
<comment type="subcellular location">
    <subcellularLocation>
        <location evidence="1">Membrane</location>
        <topology evidence="1">Multi-pass membrane protein</topology>
    </subcellularLocation>
</comment>
<dbReference type="EMBL" id="JADGJQ010000006">
    <property type="protein sequence ID" value="KAJ3183433.1"/>
    <property type="molecule type" value="Genomic_DNA"/>
</dbReference>
<dbReference type="GO" id="GO:0005778">
    <property type="term" value="C:peroxisomal membrane"/>
    <property type="evidence" value="ECO:0007669"/>
    <property type="project" value="TreeGrafter"/>
</dbReference>
<keyword evidence="3 6" id="KW-0812">Transmembrane</keyword>
<protein>
    <submittedName>
        <fullName evidence="7">Uncharacterized protein</fullName>
    </submittedName>
</protein>
<proteinExistence type="inferred from homology"/>
<evidence type="ECO:0000256" key="6">
    <source>
        <dbReference type="RuleBase" id="RU363053"/>
    </source>
</evidence>
<dbReference type="Proteomes" id="UP001212152">
    <property type="component" value="Unassembled WGS sequence"/>
</dbReference>
<evidence type="ECO:0000256" key="2">
    <source>
        <dbReference type="ARBA" id="ARBA00006824"/>
    </source>
</evidence>
<comment type="similarity">
    <text evidence="2 6">Belongs to the peroxisomal membrane protein PXMP2/4 family.</text>
</comment>
<reference evidence="7" key="1">
    <citation type="submission" date="2020-05" db="EMBL/GenBank/DDBJ databases">
        <title>Phylogenomic resolution of chytrid fungi.</title>
        <authorList>
            <person name="Stajich J.E."/>
            <person name="Amses K."/>
            <person name="Simmons R."/>
            <person name="Seto K."/>
            <person name="Myers J."/>
            <person name="Bonds A."/>
            <person name="Quandt C.A."/>
            <person name="Barry K."/>
            <person name="Liu P."/>
            <person name="Grigoriev I."/>
            <person name="Longcore J.E."/>
            <person name="James T.Y."/>
        </authorList>
    </citation>
    <scope>NUCLEOTIDE SEQUENCE</scope>
    <source>
        <strain evidence="7">JEL0379</strain>
    </source>
</reference>
<comment type="caution">
    <text evidence="7">The sequence shown here is derived from an EMBL/GenBank/DDBJ whole genome shotgun (WGS) entry which is preliminary data.</text>
</comment>
<feature type="transmembrane region" description="Helical" evidence="6">
    <location>
        <begin position="65"/>
        <end position="84"/>
    </location>
</feature>
<dbReference type="AlphaFoldDB" id="A0AAD5TPU6"/>
<evidence type="ECO:0000256" key="4">
    <source>
        <dbReference type="ARBA" id="ARBA00022989"/>
    </source>
</evidence>
<evidence type="ECO:0000256" key="5">
    <source>
        <dbReference type="ARBA" id="ARBA00023136"/>
    </source>
</evidence>
<dbReference type="Pfam" id="PF04117">
    <property type="entry name" value="Mpv17_PMP22"/>
    <property type="match status" value="1"/>
</dbReference>
<accession>A0AAD5TPU6</accession>
<name>A0AAD5TPU6_9FUNG</name>
<dbReference type="PANTHER" id="PTHR11266">
    <property type="entry name" value="PEROXISOMAL MEMBRANE PROTEIN 2, PXMP2 MPV17"/>
    <property type="match status" value="1"/>
</dbReference>
<sequence length="201" mass="21380">MITGDRAIKPAPPSLASALWSRYLISLAEHPLGTKMGTAATLNFLQEVVATAATKGDTKAGAKKATLMAAYGALIGGPLGHYLYGFMERLFKGRTGPGVAIGKLIFGNFVVAPIQTAVYLAAMSTIAGASFADTLKTIRLRILPLLKITWLVFPSVQIIAIKYIEPAMWVPFFNAVSFAFGTYTNITTKLAVQRKAGGKAL</sequence>
<organism evidence="7 8">
    <name type="scientific">Geranomyces variabilis</name>
    <dbReference type="NCBI Taxonomy" id="109894"/>
    <lineage>
        <taxon>Eukaryota</taxon>
        <taxon>Fungi</taxon>
        <taxon>Fungi incertae sedis</taxon>
        <taxon>Chytridiomycota</taxon>
        <taxon>Chytridiomycota incertae sedis</taxon>
        <taxon>Chytridiomycetes</taxon>
        <taxon>Spizellomycetales</taxon>
        <taxon>Powellomycetaceae</taxon>
        <taxon>Geranomyces</taxon>
    </lineage>
</organism>
<evidence type="ECO:0000256" key="3">
    <source>
        <dbReference type="ARBA" id="ARBA00022692"/>
    </source>
</evidence>
<feature type="transmembrane region" description="Helical" evidence="6">
    <location>
        <begin position="167"/>
        <end position="186"/>
    </location>
</feature>
<keyword evidence="5 6" id="KW-0472">Membrane</keyword>
<evidence type="ECO:0000313" key="7">
    <source>
        <dbReference type="EMBL" id="KAJ3183433.1"/>
    </source>
</evidence>
<dbReference type="PANTHER" id="PTHR11266:SF93">
    <property type="entry name" value="INTEGRAL MEMBRANE PROTEIN 25D9-6"/>
    <property type="match status" value="1"/>
</dbReference>
<evidence type="ECO:0000256" key="1">
    <source>
        <dbReference type="ARBA" id="ARBA00004141"/>
    </source>
</evidence>
<feature type="transmembrane region" description="Helical" evidence="6">
    <location>
        <begin position="104"/>
        <end position="130"/>
    </location>
</feature>
<dbReference type="InterPro" id="IPR007248">
    <property type="entry name" value="Mpv17_PMP22"/>
</dbReference>